<dbReference type="Gene3D" id="3.80.10.10">
    <property type="entry name" value="Ribonuclease Inhibitor"/>
    <property type="match status" value="1"/>
</dbReference>
<sequence>MFLNTAHVELCTFIYAHLVFNCDNFTTHSLYTCQHFALSYYLTVPPSIQVPPVYPWPSFMSHANDLRYFHLDGEWAVDSPLSLFCPSLLSLKLQLSKIRPNLSLREVTGALTCMTSLKYLSLSSIFDFRNPFQANSVSLPIHLPQLVHLTVSGSVANSAALLKHLKLVSLTSLRVNAMGYDSFLEVNSLCSVVADTIEGSPLFPSLARINLTHRRGMKELNAGESDSVCSKPHRFSQPRSLTFLHVHIHNLAIDFPNDVDLTALISRLNLSKLQQLDLDITMPCPSIAIFSRLTTVTTLRIWGETLMDLPMIMSFQSITAFPALKRLEIRHVVADDDPETVQYESCPNELHEVFKLRCQDSSTPFELCFGQCIYPPQEICEAIIAGIFSAYENCIQPGGTRIDAQALNNVSMICDASGHAVRKEDFTWMEDWTNIMMVSSITFKFQATQD</sequence>
<reference evidence="1 2" key="1">
    <citation type="submission" date="2022-09" db="EMBL/GenBank/DDBJ databases">
        <authorList>
            <person name="Palmer J.M."/>
        </authorList>
    </citation>
    <scope>NUCLEOTIDE SEQUENCE [LARGE SCALE GENOMIC DNA]</scope>
    <source>
        <strain evidence="1 2">DSM 7382</strain>
    </source>
</reference>
<dbReference type="EMBL" id="JASBNA010000006">
    <property type="protein sequence ID" value="KAK7691160.1"/>
    <property type="molecule type" value="Genomic_DNA"/>
</dbReference>
<dbReference type="InterPro" id="IPR032675">
    <property type="entry name" value="LRR_dom_sf"/>
</dbReference>
<comment type="caution">
    <text evidence="1">The sequence shown here is derived from an EMBL/GenBank/DDBJ whole genome shotgun (WGS) entry which is preliminary data.</text>
</comment>
<evidence type="ECO:0000313" key="2">
    <source>
        <dbReference type="Proteomes" id="UP001385951"/>
    </source>
</evidence>
<dbReference type="AlphaFoldDB" id="A0AAW0GIX4"/>
<gene>
    <name evidence="1" type="ORF">QCA50_006263</name>
</gene>
<accession>A0AAW0GIX4</accession>
<protein>
    <submittedName>
        <fullName evidence="1">Uncharacterized protein</fullName>
    </submittedName>
</protein>
<dbReference type="Proteomes" id="UP001385951">
    <property type="component" value="Unassembled WGS sequence"/>
</dbReference>
<keyword evidence="2" id="KW-1185">Reference proteome</keyword>
<organism evidence="1 2">
    <name type="scientific">Cerrena zonata</name>
    <dbReference type="NCBI Taxonomy" id="2478898"/>
    <lineage>
        <taxon>Eukaryota</taxon>
        <taxon>Fungi</taxon>
        <taxon>Dikarya</taxon>
        <taxon>Basidiomycota</taxon>
        <taxon>Agaricomycotina</taxon>
        <taxon>Agaricomycetes</taxon>
        <taxon>Polyporales</taxon>
        <taxon>Cerrenaceae</taxon>
        <taxon>Cerrena</taxon>
    </lineage>
</organism>
<proteinExistence type="predicted"/>
<dbReference type="SUPFAM" id="SSF52047">
    <property type="entry name" value="RNI-like"/>
    <property type="match status" value="1"/>
</dbReference>
<name>A0AAW0GIX4_9APHY</name>
<evidence type="ECO:0000313" key="1">
    <source>
        <dbReference type="EMBL" id="KAK7691160.1"/>
    </source>
</evidence>